<accession>A0AAD4CCZ5</accession>
<name>A0AAD4CCZ5_ASPNN</name>
<dbReference type="Proteomes" id="UP001194746">
    <property type="component" value="Unassembled WGS sequence"/>
</dbReference>
<proteinExistence type="predicted"/>
<organism evidence="2 3">
    <name type="scientific">Aspergillus nanangensis</name>
    <dbReference type="NCBI Taxonomy" id="2582783"/>
    <lineage>
        <taxon>Eukaryota</taxon>
        <taxon>Fungi</taxon>
        <taxon>Dikarya</taxon>
        <taxon>Ascomycota</taxon>
        <taxon>Pezizomycotina</taxon>
        <taxon>Eurotiomycetes</taxon>
        <taxon>Eurotiomycetidae</taxon>
        <taxon>Eurotiales</taxon>
        <taxon>Aspergillaceae</taxon>
        <taxon>Aspergillus</taxon>
        <taxon>Aspergillus subgen. Circumdati</taxon>
    </lineage>
</organism>
<dbReference type="InterPro" id="IPR021842">
    <property type="entry name" value="DUF3435"/>
</dbReference>
<gene>
    <name evidence="2" type="ORF">FE257_002405</name>
</gene>
<reference evidence="2" key="1">
    <citation type="journal article" date="2019" name="Beilstein J. Org. Chem.">
        <title>Nanangenines: drimane sesquiterpenoids as the dominant metabolite cohort of a novel Australian fungus, Aspergillus nanangensis.</title>
        <authorList>
            <person name="Lacey H.J."/>
            <person name="Gilchrist C.L.M."/>
            <person name="Crombie A."/>
            <person name="Kalaitzis J.A."/>
            <person name="Vuong D."/>
            <person name="Rutledge P.J."/>
            <person name="Turner P."/>
            <person name="Pitt J.I."/>
            <person name="Lacey E."/>
            <person name="Chooi Y.H."/>
            <person name="Piggott A.M."/>
        </authorList>
    </citation>
    <scope>NUCLEOTIDE SEQUENCE</scope>
    <source>
        <strain evidence="2">MST-FP2251</strain>
    </source>
</reference>
<dbReference type="Pfam" id="PF11917">
    <property type="entry name" value="DUF3435"/>
    <property type="match status" value="2"/>
</dbReference>
<protein>
    <submittedName>
        <fullName evidence="2">Uncharacterized protein</fullName>
    </submittedName>
</protein>
<keyword evidence="3" id="KW-1185">Reference proteome</keyword>
<dbReference type="PANTHER" id="PTHR37535">
    <property type="entry name" value="FLUG DOMAIN PROTEIN"/>
    <property type="match status" value="1"/>
</dbReference>
<keyword evidence="1" id="KW-0175">Coiled coil</keyword>
<evidence type="ECO:0000313" key="2">
    <source>
        <dbReference type="EMBL" id="KAF9884017.1"/>
    </source>
</evidence>
<reference evidence="2" key="2">
    <citation type="submission" date="2020-02" db="EMBL/GenBank/DDBJ databases">
        <authorList>
            <person name="Gilchrist C.L.M."/>
            <person name="Chooi Y.-H."/>
        </authorList>
    </citation>
    <scope>NUCLEOTIDE SEQUENCE</scope>
    <source>
        <strain evidence="2">MST-FP2251</strain>
    </source>
</reference>
<dbReference type="PANTHER" id="PTHR37535:SF2">
    <property type="entry name" value="FINGER DOMAIN PROTEIN, PUTATIVE (AFU_ORTHOLOGUE AFUA_6G09300)-RELATED"/>
    <property type="match status" value="1"/>
</dbReference>
<evidence type="ECO:0000313" key="3">
    <source>
        <dbReference type="Proteomes" id="UP001194746"/>
    </source>
</evidence>
<dbReference type="AlphaFoldDB" id="A0AAD4CCZ5"/>
<evidence type="ECO:0000256" key="1">
    <source>
        <dbReference type="SAM" id="Coils"/>
    </source>
</evidence>
<dbReference type="EMBL" id="VCAU01000138">
    <property type="protein sequence ID" value="KAF9884017.1"/>
    <property type="molecule type" value="Genomic_DNA"/>
</dbReference>
<sequence length="343" mass="40062">MVAKKIDLELDRRPKKNMYVEDVAEFARVLLTITEMTFCYGWQRIQLLFFCQLAAITASRPWALLHLRYRDIALTLIRDLEGGRPRLFIFLKPDFTKSTQSAYLLVEYALSHKELQENFYHWTSTGLPGEALQPLLDGKRQQELKLKNELMDKFLFCQVERQATECRILRAEIDGINGAVPDASQRRDYSSAEYSTSPQHLDIRTFVRHYEVDVDVDVQGIIRKTGSQTSLVRYACSLSTSIDPDRPYKLSSEESKSLNELPVIRARQDTVNLELFQDRAMEAKGRYNKALHELRNEKQRQRNRRIRENLERYRNEQPVIDLERQLASKLIDTKVMGTLEQKG</sequence>
<comment type="caution">
    <text evidence="2">The sequence shown here is derived from an EMBL/GenBank/DDBJ whole genome shotgun (WGS) entry which is preliminary data.</text>
</comment>
<feature type="coiled-coil region" evidence="1">
    <location>
        <begin position="280"/>
        <end position="316"/>
    </location>
</feature>